<evidence type="ECO:0000313" key="3">
    <source>
        <dbReference type="EMBL" id="KAK8858288.1"/>
    </source>
</evidence>
<accession>A0ABR2I830</accession>
<keyword evidence="4" id="KW-1185">Reference proteome</keyword>
<proteinExistence type="predicted"/>
<dbReference type="SUPFAM" id="SSF54060">
    <property type="entry name" value="His-Me finger endonucleases"/>
    <property type="match status" value="1"/>
</dbReference>
<reference evidence="3 4" key="1">
    <citation type="submission" date="2024-04" db="EMBL/GenBank/DDBJ databases">
        <title>Tritrichomonas musculus Genome.</title>
        <authorList>
            <person name="Alves-Ferreira E."/>
            <person name="Grigg M."/>
            <person name="Lorenzi H."/>
            <person name="Galac M."/>
        </authorList>
    </citation>
    <scope>NUCLEOTIDE SEQUENCE [LARGE SCALE GENOMIC DNA]</scope>
    <source>
        <strain evidence="3 4">EAF2021</strain>
    </source>
</reference>
<name>A0ABR2I830_9EUKA</name>
<evidence type="ECO:0000313" key="2">
    <source>
        <dbReference type="EMBL" id="KAK8835158.1"/>
    </source>
</evidence>
<dbReference type="EMBL" id="JAPFFF010000225">
    <property type="protein sequence ID" value="KAK8835158.1"/>
    <property type="molecule type" value="Genomic_DNA"/>
</dbReference>
<dbReference type="InterPro" id="IPR044925">
    <property type="entry name" value="His-Me_finger_sf"/>
</dbReference>
<dbReference type="InterPro" id="IPR003615">
    <property type="entry name" value="HNH_nuc"/>
</dbReference>
<comment type="caution">
    <text evidence="3">The sequence shown here is derived from an EMBL/GenBank/DDBJ whole genome shotgun (WGS) entry which is preliminary data.</text>
</comment>
<evidence type="ECO:0000313" key="4">
    <source>
        <dbReference type="Proteomes" id="UP001470230"/>
    </source>
</evidence>
<sequence length="199" mass="24409">MEEKSEFVTLIDHEEYEILTTYPHTIRRKDNHNVVNEYNNQGYIFVTFNRKSYFKHRLIALQFIPNPNNLPFIDHINHIRNDNRIMNLRWVSYADNQFNKSSGNKIQYEFIDNIPDNAIKILFYETRTEHHEFEEDKYYFYHDNETDEDKFYLKITNTLYRIMYINTVKCGKKMIHMKDINHKRVGLYIEVFKHQHSLD</sequence>
<dbReference type="Gene3D" id="3.90.75.20">
    <property type="match status" value="1"/>
</dbReference>
<organism evidence="3 4">
    <name type="scientific">Tritrichomonas musculus</name>
    <dbReference type="NCBI Taxonomy" id="1915356"/>
    <lineage>
        <taxon>Eukaryota</taxon>
        <taxon>Metamonada</taxon>
        <taxon>Parabasalia</taxon>
        <taxon>Tritrichomonadida</taxon>
        <taxon>Tritrichomonadidae</taxon>
        <taxon>Tritrichomonas</taxon>
    </lineage>
</organism>
<evidence type="ECO:0000259" key="1">
    <source>
        <dbReference type="Pfam" id="PF13392"/>
    </source>
</evidence>
<gene>
    <name evidence="3" type="ORF">M9Y10_013390</name>
    <name evidence="2" type="ORF">M9Y10_018035</name>
</gene>
<dbReference type="EMBL" id="JAPFFF010000019">
    <property type="protein sequence ID" value="KAK8858288.1"/>
    <property type="molecule type" value="Genomic_DNA"/>
</dbReference>
<dbReference type="Pfam" id="PF13392">
    <property type="entry name" value="HNH_3"/>
    <property type="match status" value="1"/>
</dbReference>
<feature type="domain" description="HNH nuclease" evidence="1">
    <location>
        <begin position="53"/>
        <end position="97"/>
    </location>
</feature>
<protein>
    <recommendedName>
        <fullName evidence="1">HNH nuclease domain-containing protein</fullName>
    </recommendedName>
</protein>
<dbReference type="Proteomes" id="UP001470230">
    <property type="component" value="Unassembled WGS sequence"/>
</dbReference>